<dbReference type="Pfam" id="PF01625">
    <property type="entry name" value="PMSR"/>
    <property type="match status" value="1"/>
</dbReference>
<feature type="active site" evidence="5">
    <location>
        <position position="10"/>
    </location>
</feature>
<evidence type="ECO:0000256" key="1">
    <source>
        <dbReference type="ARBA" id="ARBA00005591"/>
    </source>
</evidence>
<keyword evidence="2 5" id="KW-0560">Oxidoreductase</keyword>
<dbReference type="GO" id="GO:0008113">
    <property type="term" value="F:peptide-methionine (S)-S-oxide reductase activity"/>
    <property type="evidence" value="ECO:0007669"/>
    <property type="project" value="UniProtKB-UniRule"/>
</dbReference>
<name>A0AAU8GAR6_9CHLR</name>
<evidence type="ECO:0000256" key="4">
    <source>
        <dbReference type="ARBA" id="ARBA00048782"/>
    </source>
</evidence>
<dbReference type="AlphaFoldDB" id="A0AAU8GAR6"/>
<evidence type="ECO:0000259" key="6">
    <source>
        <dbReference type="Pfam" id="PF01625"/>
    </source>
</evidence>
<dbReference type="EC" id="1.8.4.11" evidence="5"/>
<organism evidence="7">
    <name type="scientific">Dehalogenimonas sp. 4OHTPN</name>
    <dbReference type="NCBI Taxonomy" id="3166643"/>
    <lineage>
        <taxon>Bacteria</taxon>
        <taxon>Bacillati</taxon>
        <taxon>Chloroflexota</taxon>
        <taxon>Dehalococcoidia</taxon>
        <taxon>Dehalococcoidales</taxon>
        <taxon>Dehalococcoidaceae</taxon>
        <taxon>Dehalogenimonas</taxon>
    </lineage>
</organism>
<dbReference type="RefSeq" id="WP_353714154.1">
    <property type="nucleotide sequence ID" value="NZ_CP159307.1"/>
</dbReference>
<proteinExistence type="inferred from homology"/>
<comment type="catalytic activity">
    <reaction evidence="4 5">
        <text>[thioredoxin]-disulfide + L-methionine + H2O = L-methionine (S)-S-oxide + [thioredoxin]-dithiol</text>
        <dbReference type="Rhea" id="RHEA:19993"/>
        <dbReference type="Rhea" id="RHEA-COMP:10698"/>
        <dbReference type="Rhea" id="RHEA-COMP:10700"/>
        <dbReference type="ChEBI" id="CHEBI:15377"/>
        <dbReference type="ChEBI" id="CHEBI:29950"/>
        <dbReference type="ChEBI" id="CHEBI:50058"/>
        <dbReference type="ChEBI" id="CHEBI:57844"/>
        <dbReference type="ChEBI" id="CHEBI:58772"/>
        <dbReference type="EC" id="1.8.4.11"/>
    </reaction>
</comment>
<protein>
    <recommendedName>
        <fullName evidence="5">Peptide methionine sulfoxide reductase MsrA</fullName>
        <shortName evidence="5">Protein-methionine-S-oxide reductase</shortName>
        <ecNumber evidence="5">1.8.4.11</ecNumber>
    </recommendedName>
    <alternativeName>
        <fullName evidence="5">Peptide-methionine (S)-S-oxide reductase</fullName>
        <shortName evidence="5">Peptide Met(O) reductase</shortName>
    </alternativeName>
</protein>
<dbReference type="EMBL" id="CP159307">
    <property type="protein sequence ID" value="XCH32889.1"/>
    <property type="molecule type" value="Genomic_DNA"/>
</dbReference>
<dbReference type="PANTHER" id="PTHR43774">
    <property type="entry name" value="PEPTIDE METHIONINE SULFOXIDE REDUCTASE"/>
    <property type="match status" value="1"/>
</dbReference>
<comment type="function">
    <text evidence="5">Has an important function as a repair enzyme for proteins that have been inactivated by oxidation. Catalyzes the reversible oxidation-reduction of methionine sulfoxide in proteins to methionine.</text>
</comment>
<dbReference type="InterPro" id="IPR002569">
    <property type="entry name" value="Met_Sox_Rdtase_MsrA_dom"/>
</dbReference>
<feature type="domain" description="Peptide methionine sulphoxide reductase MsrA" evidence="6">
    <location>
        <begin position="4"/>
        <end position="155"/>
    </location>
</feature>
<comment type="similarity">
    <text evidence="1 5">Belongs to the MsrA Met sulfoxide reductase family.</text>
</comment>
<accession>A0AAU8GAR6</accession>
<evidence type="ECO:0000256" key="5">
    <source>
        <dbReference type="HAMAP-Rule" id="MF_01401"/>
    </source>
</evidence>
<comment type="catalytic activity">
    <reaction evidence="3 5">
        <text>L-methionyl-[protein] + [thioredoxin]-disulfide + H2O = L-methionyl-(S)-S-oxide-[protein] + [thioredoxin]-dithiol</text>
        <dbReference type="Rhea" id="RHEA:14217"/>
        <dbReference type="Rhea" id="RHEA-COMP:10698"/>
        <dbReference type="Rhea" id="RHEA-COMP:10700"/>
        <dbReference type="Rhea" id="RHEA-COMP:12313"/>
        <dbReference type="Rhea" id="RHEA-COMP:12315"/>
        <dbReference type="ChEBI" id="CHEBI:15377"/>
        <dbReference type="ChEBI" id="CHEBI:16044"/>
        <dbReference type="ChEBI" id="CHEBI:29950"/>
        <dbReference type="ChEBI" id="CHEBI:44120"/>
        <dbReference type="ChEBI" id="CHEBI:50058"/>
        <dbReference type="EC" id="1.8.4.11"/>
    </reaction>
</comment>
<dbReference type="HAMAP" id="MF_01401">
    <property type="entry name" value="MsrA"/>
    <property type="match status" value="1"/>
</dbReference>
<dbReference type="Gene3D" id="3.30.1060.10">
    <property type="entry name" value="Peptide methionine sulphoxide reductase MsrA"/>
    <property type="match status" value="1"/>
</dbReference>
<dbReference type="SUPFAM" id="SSF55068">
    <property type="entry name" value="Peptide methionine sulfoxide reductase"/>
    <property type="match status" value="1"/>
</dbReference>
<dbReference type="PANTHER" id="PTHR43774:SF1">
    <property type="entry name" value="PEPTIDE METHIONINE SULFOXIDE REDUCTASE MSRA 2"/>
    <property type="match status" value="1"/>
</dbReference>
<dbReference type="NCBIfam" id="TIGR00401">
    <property type="entry name" value="msrA"/>
    <property type="match status" value="1"/>
</dbReference>
<dbReference type="InterPro" id="IPR036509">
    <property type="entry name" value="Met_Sox_Rdtase_MsrA_sf"/>
</dbReference>
<sequence>MESAVFGGGCFWCLEAVFSRLKGVTGVTSGYAGGTVEKPTYEQVCSGRTGHAEVVRIEYDESVITFRDLLEVFFRAHDPTTANRQGADIGSQYRSIILAANQFQENEARAYIETLETAGEFQGPIVTEIQKLNVFYPAETYHHDYYRRHSDQPYCRAVIAPKVAKLFKDK</sequence>
<evidence type="ECO:0000256" key="2">
    <source>
        <dbReference type="ARBA" id="ARBA00023002"/>
    </source>
</evidence>
<gene>
    <name evidence="5 7" type="primary">msrA</name>
    <name evidence="7" type="ORF">ABV300_06955</name>
</gene>
<reference evidence="7" key="1">
    <citation type="submission" date="2024-06" db="EMBL/GenBank/DDBJ databases">
        <title>A Novel Isolate, Dehalogenimonas sp. Strain 4OHTPN, Dechlorinates Aromatic 4 Hydroxy chlorothalonil by a Novel Reductive Dehalogenase.</title>
        <authorList>
            <person name="Liu G."/>
        </authorList>
    </citation>
    <scope>NUCLEOTIDE SEQUENCE</scope>
    <source>
        <strain evidence="7">4OHTPN</strain>
    </source>
</reference>
<evidence type="ECO:0000256" key="3">
    <source>
        <dbReference type="ARBA" id="ARBA00047806"/>
    </source>
</evidence>
<evidence type="ECO:0000313" key="7">
    <source>
        <dbReference type="EMBL" id="XCH32889.1"/>
    </source>
</evidence>